<dbReference type="Proteomes" id="UP000419138">
    <property type="component" value="Unassembled WGS sequence"/>
</dbReference>
<accession>A0A646KIH1</accession>
<keyword evidence="3" id="KW-1185">Reference proteome</keyword>
<evidence type="ECO:0000313" key="3">
    <source>
        <dbReference type="Proteomes" id="UP000419138"/>
    </source>
</evidence>
<sequence>MTDSTTAEQATVNSRGPAPITVPPLAPAAADARDKLLAAIGAEAQHVAEHFPGQASAQLAELARAYALLRTGFYQPVDFVWQPSLFQPVGGMDAV</sequence>
<protein>
    <submittedName>
        <fullName evidence="2">Uncharacterized protein</fullName>
    </submittedName>
</protein>
<name>A0A646KIH1_STRJU</name>
<organism evidence="2 3">
    <name type="scientific">Streptomyces jumonjinensis</name>
    <dbReference type="NCBI Taxonomy" id="1945"/>
    <lineage>
        <taxon>Bacteria</taxon>
        <taxon>Bacillati</taxon>
        <taxon>Actinomycetota</taxon>
        <taxon>Actinomycetes</taxon>
        <taxon>Kitasatosporales</taxon>
        <taxon>Streptomycetaceae</taxon>
        <taxon>Streptomyces</taxon>
    </lineage>
</organism>
<proteinExistence type="predicted"/>
<feature type="region of interest" description="Disordered" evidence="1">
    <location>
        <begin position="1"/>
        <end position="25"/>
    </location>
</feature>
<comment type="caution">
    <text evidence="2">The sequence shown here is derived from an EMBL/GenBank/DDBJ whole genome shotgun (WGS) entry which is preliminary data.</text>
</comment>
<gene>
    <name evidence="2" type="ORF">FF041_17070</name>
</gene>
<evidence type="ECO:0000256" key="1">
    <source>
        <dbReference type="SAM" id="MobiDB-lite"/>
    </source>
</evidence>
<dbReference type="EMBL" id="VCLA01000140">
    <property type="protein sequence ID" value="MQT01858.1"/>
    <property type="molecule type" value="Genomic_DNA"/>
</dbReference>
<dbReference type="AlphaFoldDB" id="A0A646KIH1"/>
<evidence type="ECO:0000313" key="2">
    <source>
        <dbReference type="EMBL" id="MQT01858.1"/>
    </source>
</evidence>
<dbReference type="RefSeq" id="WP_153523564.1">
    <property type="nucleotide sequence ID" value="NZ_JBEPDZ010000005.1"/>
</dbReference>
<feature type="compositionally biased region" description="Polar residues" evidence="1">
    <location>
        <begin position="1"/>
        <end position="14"/>
    </location>
</feature>
<reference evidence="2 3" key="1">
    <citation type="submission" date="2019-05" db="EMBL/GenBank/DDBJ databases">
        <title>Comparative genomics and metabolomics analyses of clavulanic acid producing Streptomyces species provides insight into specialized metabolism and evolution of beta-lactam biosynthetic gene clusters.</title>
        <authorList>
            <person name="Moore M.A."/>
            <person name="Cruz-Morales P."/>
            <person name="Barona Gomez F."/>
            <person name="Kapil T."/>
        </authorList>
    </citation>
    <scope>NUCLEOTIDE SEQUENCE [LARGE SCALE GENOMIC DNA]</scope>
    <source>
        <strain evidence="2 3">NRRL 5741</strain>
    </source>
</reference>